<dbReference type="InterPro" id="IPR016195">
    <property type="entry name" value="Pol/histidinol_Pase-like"/>
</dbReference>
<evidence type="ECO:0000313" key="1">
    <source>
        <dbReference type="EMBL" id="CBX30270.1"/>
    </source>
</evidence>
<evidence type="ECO:0008006" key="2">
    <source>
        <dbReference type="Google" id="ProtNLM"/>
    </source>
</evidence>
<protein>
    <recommendedName>
        <fullName evidence="2">DNA helicase UvrD</fullName>
    </recommendedName>
</protein>
<dbReference type="AlphaFoldDB" id="E1YI01"/>
<dbReference type="PANTHER" id="PTHR40084">
    <property type="entry name" value="PHOSPHOHYDROLASE, PHP FAMILY"/>
    <property type="match status" value="1"/>
</dbReference>
<organism evidence="1">
    <name type="scientific">uncultured Desulfobacterium sp</name>
    <dbReference type="NCBI Taxonomy" id="201089"/>
    <lineage>
        <taxon>Bacteria</taxon>
        <taxon>Pseudomonadati</taxon>
        <taxon>Thermodesulfobacteriota</taxon>
        <taxon>Desulfobacteria</taxon>
        <taxon>Desulfobacterales</taxon>
        <taxon>Desulfobacteriaceae</taxon>
        <taxon>Desulfobacterium</taxon>
        <taxon>environmental samples</taxon>
    </lineage>
</organism>
<dbReference type="SUPFAM" id="SSF89550">
    <property type="entry name" value="PHP domain-like"/>
    <property type="match status" value="1"/>
</dbReference>
<dbReference type="PANTHER" id="PTHR40084:SF1">
    <property type="entry name" value="PHOSPHOTRANSFERASE"/>
    <property type="match status" value="1"/>
</dbReference>
<reference evidence="1" key="1">
    <citation type="journal article" date="2011" name="Environ. Microbiol.">
        <title>Genomic insights into the metabolic potential of the polycyclic aromatic hydrocarbon degrading sulfate-reducing Deltaproteobacterium N47.</title>
        <authorList>
            <person name="Bergmann F."/>
            <person name="Selesi D."/>
            <person name="Weinmaier T."/>
            <person name="Tischler P."/>
            <person name="Rattei T."/>
            <person name="Meckenstock R.U."/>
        </authorList>
    </citation>
    <scope>NUCLEOTIDE SEQUENCE</scope>
</reference>
<gene>
    <name evidence="1" type="ORF">N47_D30790</name>
</gene>
<accession>E1YI01</accession>
<dbReference type="EMBL" id="FR695874">
    <property type="protein sequence ID" value="CBX30270.1"/>
    <property type="molecule type" value="Genomic_DNA"/>
</dbReference>
<dbReference type="Gene3D" id="3.20.20.140">
    <property type="entry name" value="Metal-dependent hydrolases"/>
    <property type="match status" value="1"/>
</dbReference>
<sequence>MKFLADLHIHSSYSLASAKNINVENLYVASRMKGLTVLGTGDFTHPGRLNELKEKLILDNNGLYRLKNKIKNSCEEFIPQSCKGLFRFIPTGEVCNIYKKNGKTRKIHSILLFPDLNLVEKLNGKIKKFGKTESNGRPILKLDVINLFEIILEISDKAMLIPAHIWTPWYSIFGSKSGFDCIKECFEDFSQYIFAVETGLSSDPDMCRKVSDLDNRTLISNSDAHSPSKLGREANIFDTDLSYRAITEAMWFRKYKLNI</sequence>
<name>E1YI01_9BACT</name>
<dbReference type="CDD" id="cd19067">
    <property type="entry name" value="PfuEndoQ-like"/>
    <property type="match status" value="1"/>
</dbReference>
<proteinExistence type="predicted"/>